<feature type="region of interest" description="Disordered" evidence="1">
    <location>
        <begin position="1"/>
        <end position="22"/>
    </location>
</feature>
<proteinExistence type="predicted"/>
<name>A0ABN8YRR6_RANTA</name>
<dbReference type="Proteomes" id="UP001176941">
    <property type="component" value="Chromosome 21"/>
</dbReference>
<evidence type="ECO:0000313" key="2">
    <source>
        <dbReference type="EMBL" id="CAI9163736.1"/>
    </source>
</evidence>
<gene>
    <name evidence="2" type="ORF">MRATA1EN1_LOCUS12698</name>
</gene>
<sequence>MRSAVGPPCCSRGQGHRGGCPQGPAWLRHRLRASRVQCGDPKPGVRAQRRQLTCHPGHRHLTRFGSALPPHQSALALPPLDSPTSMMAGRLLPEHEGAEVKGFAVVRAAPDKELACESEGGGRGQIPRLKITVTEESGSEDINSTLANPGTAQLPDSLIRSFIIYCQTDQNKAIPNKHPALGSSLWQCESLLDLHP</sequence>
<evidence type="ECO:0000313" key="3">
    <source>
        <dbReference type="Proteomes" id="UP001176941"/>
    </source>
</evidence>
<dbReference type="EMBL" id="OX459957">
    <property type="protein sequence ID" value="CAI9163736.1"/>
    <property type="molecule type" value="Genomic_DNA"/>
</dbReference>
<reference evidence="2" key="1">
    <citation type="submission" date="2023-04" db="EMBL/GenBank/DDBJ databases">
        <authorList>
            <consortium name="ELIXIR-Norway"/>
        </authorList>
    </citation>
    <scope>NUCLEOTIDE SEQUENCE [LARGE SCALE GENOMIC DNA]</scope>
</reference>
<accession>A0ABN8YRR6</accession>
<protein>
    <submittedName>
        <fullName evidence="2">Uncharacterized protein</fullName>
    </submittedName>
</protein>
<organism evidence="2 3">
    <name type="scientific">Rangifer tarandus platyrhynchus</name>
    <name type="common">Svalbard reindeer</name>
    <dbReference type="NCBI Taxonomy" id="3082113"/>
    <lineage>
        <taxon>Eukaryota</taxon>
        <taxon>Metazoa</taxon>
        <taxon>Chordata</taxon>
        <taxon>Craniata</taxon>
        <taxon>Vertebrata</taxon>
        <taxon>Euteleostomi</taxon>
        <taxon>Mammalia</taxon>
        <taxon>Eutheria</taxon>
        <taxon>Laurasiatheria</taxon>
        <taxon>Artiodactyla</taxon>
        <taxon>Ruminantia</taxon>
        <taxon>Pecora</taxon>
        <taxon>Cervidae</taxon>
        <taxon>Odocoileinae</taxon>
        <taxon>Rangifer</taxon>
    </lineage>
</organism>
<keyword evidence="3" id="KW-1185">Reference proteome</keyword>
<evidence type="ECO:0000256" key="1">
    <source>
        <dbReference type="SAM" id="MobiDB-lite"/>
    </source>
</evidence>